<organism evidence="11 12">
    <name type="scientific">Leucobacter komagatae</name>
    <dbReference type="NCBI Taxonomy" id="55969"/>
    <lineage>
        <taxon>Bacteria</taxon>
        <taxon>Bacillati</taxon>
        <taxon>Actinomycetota</taxon>
        <taxon>Actinomycetes</taxon>
        <taxon>Micrococcales</taxon>
        <taxon>Microbacteriaceae</taxon>
        <taxon>Leucobacter</taxon>
    </lineage>
</organism>
<comment type="activity regulation">
    <text evidence="10">Na(+) is not transported, but it plays an essential structural role and its presence is essential for fluoride channel function.</text>
</comment>
<reference evidence="11 12" key="1">
    <citation type="submission" date="2019-06" db="EMBL/GenBank/DDBJ databases">
        <title>Sequencing the genomes of 1000 actinobacteria strains.</title>
        <authorList>
            <person name="Klenk H.-P."/>
        </authorList>
    </citation>
    <scope>NUCLEOTIDE SEQUENCE [LARGE SCALE GENOMIC DNA]</scope>
    <source>
        <strain evidence="11 12">DSM 8803</strain>
    </source>
</reference>
<evidence type="ECO:0000256" key="4">
    <source>
        <dbReference type="ARBA" id="ARBA00022989"/>
    </source>
</evidence>
<dbReference type="Proteomes" id="UP000319094">
    <property type="component" value="Unassembled WGS sequence"/>
</dbReference>
<feature type="transmembrane region" description="Helical" evidence="10">
    <location>
        <begin position="79"/>
        <end position="104"/>
    </location>
</feature>
<evidence type="ECO:0000256" key="8">
    <source>
        <dbReference type="ARBA" id="ARBA00035585"/>
    </source>
</evidence>
<keyword evidence="6 10" id="KW-0407">Ion channel</keyword>
<dbReference type="HAMAP" id="MF_00454">
    <property type="entry name" value="FluC"/>
    <property type="match status" value="1"/>
</dbReference>
<dbReference type="GO" id="GO:0140114">
    <property type="term" value="P:cellular detoxification of fluoride"/>
    <property type="evidence" value="ECO:0007669"/>
    <property type="project" value="UniProtKB-UniRule"/>
</dbReference>
<evidence type="ECO:0000313" key="12">
    <source>
        <dbReference type="Proteomes" id="UP000319094"/>
    </source>
</evidence>
<evidence type="ECO:0000256" key="7">
    <source>
        <dbReference type="ARBA" id="ARBA00035120"/>
    </source>
</evidence>
<feature type="transmembrane region" description="Helical" evidence="10">
    <location>
        <begin position="110"/>
        <end position="132"/>
    </location>
</feature>
<name>A0A542Y2Q5_9MICO</name>
<dbReference type="RefSeq" id="WP_141885827.1">
    <property type="nucleotide sequence ID" value="NZ_BAAAUY010000007.1"/>
</dbReference>
<evidence type="ECO:0000313" key="11">
    <source>
        <dbReference type="EMBL" id="TQL42359.1"/>
    </source>
</evidence>
<dbReference type="GO" id="GO:0046872">
    <property type="term" value="F:metal ion binding"/>
    <property type="evidence" value="ECO:0007669"/>
    <property type="project" value="UniProtKB-KW"/>
</dbReference>
<keyword evidence="2 10" id="KW-1003">Cell membrane</keyword>
<feature type="binding site" evidence="10">
    <location>
        <position position="87"/>
    </location>
    <ligand>
        <name>Na(+)</name>
        <dbReference type="ChEBI" id="CHEBI:29101"/>
        <note>structural</note>
    </ligand>
</feature>
<evidence type="ECO:0000256" key="10">
    <source>
        <dbReference type="HAMAP-Rule" id="MF_00454"/>
    </source>
</evidence>
<evidence type="ECO:0000256" key="3">
    <source>
        <dbReference type="ARBA" id="ARBA00022692"/>
    </source>
</evidence>
<keyword evidence="10" id="KW-0915">Sodium</keyword>
<evidence type="ECO:0000256" key="2">
    <source>
        <dbReference type="ARBA" id="ARBA00022475"/>
    </source>
</evidence>
<keyword evidence="10" id="KW-0406">Ion transport</keyword>
<proteinExistence type="inferred from homology"/>
<accession>A0A542Y2Q5</accession>
<keyword evidence="5 10" id="KW-0472">Membrane</keyword>
<sequence>MSDSHSGQQAAFGRGLGVSAGDVLLVGLGGAVGSVVRYLAGLALPWEANAATFAINVAGSLVLGLIVAGCAGRWPRLQLTLGTGFCGGFTTYSALAVGVAQLALTGDVAVALLLALGTVVCAGIASLVGVWIGRRLSAGGAP</sequence>
<dbReference type="GO" id="GO:0062054">
    <property type="term" value="F:fluoride channel activity"/>
    <property type="evidence" value="ECO:0007669"/>
    <property type="project" value="UniProtKB-UniRule"/>
</dbReference>
<comment type="similarity">
    <text evidence="7 10">Belongs to the fluoride channel Fluc/FEX (TC 1.A.43) family.</text>
</comment>
<evidence type="ECO:0000256" key="1">
    <source>
        <dbReference type="ARBA" id="ARBA00004651"/>
    </source>
</evidence>
<comment type="catalytic activity">
    <reaction evidence="8">
        <text>fluoride(in) = fluoride(out)</text>
        <dbReference type="Rhea" id="RHEA:76159"/>
        <dbReference type="ChEBI" id="CHEBI:17051"/>
    </reaction>
    <physiologicalReaction direction="left-to-right" evidence="8">
        <dbReference type="Rhea" id="RHEA:76160"/>
    </physiologicalReaction>
</comment>
<evidence type="ECO:0000256" key="5">
    <source>
        <dbReference type="ARBA" id="ARBA00023136"/>
    </source>
</evidence>
<gene>
    <name evidence="10" type="primary">fluC</name>
    <name evidence="10" type="synonym">crcB</name>
    <name evidence="11" type="ORF">FB468_0349</name>
</gene>
<evidence type="ECO:0000256" key="9">
    <source>
        <dbReference type="ARBA" id="ARBA00049940"/>
    </source>
</evidence>
<feature type="transmembrane region" description="Helical" evidence="10">
    <location>
        <begin position="23"/>
        <end position="44"/>
    </location>
</feature>
<comment type="subcellular location">
    <subcellularLocation>
        <location evidence="1 10">Cell membrane</location>
        <topology evidence="1 10">Multi-pass membrane protein</topology>
    </subcellularLocation>
</comment>
<protein>
    <recommendedName>
        <fullName evidence="10">Fluoride-specific ion channel FluC</fullName>
    </recommendedName>
</protein>
<keyword evidence="4 10" id="KW-1133">Transmembrane helix</keyword>
<keyword evidence="10" id="KW-0813">Transport</keyword>
<feature type="transmembrane region" description="Helical" evidence="10">
    <location>
        <begin position="50"/>
        <end position="72"/>
    </location>
</feature>
<comment type="caution">
    <text evidence="11">The sequence shown here is derived from an EMBL/GenBank/DDBJ whole genome shotgun (WGS) entry which is preliminary data.</text>
</comment>
<dbReference type="GO" id="GO:0005886">
    <property type="term" value="C:plasma membrane"/>
    <property type="evidence" value="ECO:0007669"/>
    <property type="project" value="UniProtKB-SubCell"/>
</dbReference>
<keyword evidence="10" id="KW-0479">Metal-binding</keyword>
<keyword evidence="3 10" id="KW-0812">Transmembrane</keyword>
<dbReference type="InterPro" id="IPR003691">
    <property type="entry name" value="FluC"/>
</dbReference>
<dbReference type="AlphaFoldDB" id="A0A542Y2Q5"/>
<dbReference type="EMBL" id="VFON01000001">
    <property type="protein sequence ID" value="TQL42359.1"/>
    <property type="molecule type" value="Genomic_DNA"/>
</dbReference>
<evidence type="ECO:0000256" key="6">
    <source>
        <dbReference type="ARBA" id="ARBA00023303"/>
    </source>
</evidence>
<comment type="function">
    <text evidence="9 10">Fluoride-specific ion channel. Important for reducing fluoride concentration in the cell, thus reducing its toxicity.</text>
</comment>
<keyword evidence="12" id="KW-1185">Reference proteome</keyword>
<feature type="binding site" evidence="10">
    <location>
        <position position="90"/>
    </location>
    <ligand>
        <name>Na(+)</name>
        <dbReference type="ChEBI" id="CHEBI:29101"/>
        <note>structural</note>
    </ligand>
</feature>
<dbReference type="OrthoDB" id="4408652at2"/>
<dbReference type="Pfam" id="PF02537">
    <property type="entry name" value="CRCB"/>
    <property type="match status" value="1"/>
</dbReference>